<gene>
    <name evidence="2" type="ORF">K460DRAFT_92332</name>
</gene>
<dbReference type="SUPFAM" id="SSF81383">
    <property type="entry name" value="F-box domain"/>
    <property type="match status" value="1"/>
</dbReference>
<dbReference type="CDD" id="cd09917">
    <property type="entry name" value="F-box_SF"/>
    <property type="match status" value="1"/>
</dbReference>
<accession>A0A9P4GN56</accession>
<sequence>MISVEEPDSCDAPATWADAHARNSTSLHGKLKVLSLSAARAFKGSKRTNQNNSSNISLLMVSKTTVLDLPVELILSICDFLSLDNRACLALACHQLYHYIGTRTFTNLDYNNTRLEKAAVLQKLQKDHPNPKLWICYGCLRFHSTAQRYDPSNFRAVTGAKARVGFPNCKSTYARALDDIYSRLRRPRGEWTAQETWMEDDITSPVRMNVYIACLASSTELIMRQRYHIDCRPKRAGLLSLSSLTVAQLLCTLGMSNLEICPHICFAQGHRTGDGSIMNSLKECEERDYWRERNQDPMFQCAECRLEVEVQFLQMNAMVAVNVWQHVGRLAYTTDQDNSCHTRTMLPMKELEPVEQTHSKSLPPLPMSPRSTSRTNPLLRLPKLSKSWTKVLESLMKRKTATAMTAPDVEPAPALLQRSSSLGEVKRQWKSLEYAAVMPSSEMSVVLEATSLPIPESRK</sequence>
<evidence type="ECO:0000313" key="2">
    <source>
        <dbReference type="EMBL" id="KAF1849523.1"/>
    </source>
</evidence>
<evidence type="ECO:0000256" key="1">
    <source>
        <dbReference type="SAM" id="MobiDB-lite"/>
    </source>
</evidence>
<comment type="caution">
    <text evidence="2">The sequence shown here is derived from an EMBL/GenBank/DDBJ whole genome shotgun (WGS) entry which is preliminary data.</text>
</comment>
<organism evidence="2 3">
    <name type="scientific">Cucurbitaria berberidis CBS 394.84</name>
    <dbReference type="NCBI Taxonomy" id="1168544"/>
    <lineage>
        <taxon>Eukaryota</taxon>
        <taxon>Fungi</taxon>
        <taxon>Dikarya</taxon>
        <taxon>Ascomycota</taxon>
        <taxon>Pezizomycotina</taxon>
        <taxon>Dothideomycetes</taxon>
        <taxon>Pleosporomycetidae</taxon>
        <taxon>Pleosporales</taxon>
        <taxon>Pleosporineae</taxon>
        <taxon>Cucurbitariaceae</taxon>
        <taxon>Cucurbitaria</taxon>
    </lineage>
</organism>
<dbReference type="GeneID" id="63856067"/>
<name>A0A9P4GN56_9PLEO</name>
<dbReference type="OrthoDB" id="3799253at2759"/>
<dbReference type="Proteomes" id="UP000800039">
    <property type="component" value="Unassembled WGS sequence"/>
</dbReference>
<dbReference type="AlphaFoldDB" id="A0A9P4GN56"/>
<evidence type="ECO:0008006" key="4">
    <source>
        <dbReference type="Google" id="ProtNLM"/>
    </source>
</evidence>
<dbReference type="RefSeq" id="XP_040792086.1">
    <property type="nucleotide sequence ID" value="XM_040938810.1"/>
</dbReference>
<protein>
    <recommendedName>
        <fullName evidence="4">F-box domain-containing protein</fullName>
    </recommendedName>
</protein>
<dbReference type="EMBL" id="ML976615">
    <property type="protein sequence ID" value="KAF1849523.1"/>
    <property type="molecule type" value="Genomic_DNA"/>
</dbReference>
<evidence type="ECO:0000313" key="3">
    <source>
        <dbReference type="Proteomes" id="UP000800039"/>
    </source>
</evidence>
<dbReference type="InterPro" id="IPR036047">
    <property type="entry name" value="F-box-like_dom_sf"/>
</dbReference>
<proteinExistence type="predicted"/>
<keyword evidence="3" id="KW-1185">Reference proteome</keyword>
<reference evidence="2" key="1">
    <citation type="submission" date="2020-01" db="EMBL/GenBank/DDBJ databases">
        <authorList>
            <consortium name="DOE Joint Genome Institute"/>
            <person name="Haridas S."/>
            <person name="Albert R."/>
            <person name="Binder M."/>
            <person name="Bloem J."/>
            <person name="Labutti K."/>
            <person name="Salamov A."/>
            <person name="Andreopoulos B."/>
            <person name="Baker S.E."/>
            <person name="Barry K."/>
            <person name="Bills G."/>
            <person name="Bluhm B.H."/>
            <person name="Cannon C."/>
            <person name="Castanera R."/>
            <person name="Culley D.E."/>
            <person name="Daum C."/>
            <person name="Ezra D."/>
            <person name="Gonzalez J.B."/>
            <person name="Henrissat B."/>
            <person name="Kuo A."/>
            <person name="Liang C."/>
            <person name="Lipzen A."/>
            <person name="Lutzoni F."/>
            <person name="Magnuson J."/>
            <person name="Mondo S."/>
            <person name="Nolan M."/>
            <person name="Ohm R."/>
            <person name="Pangilinan J."/>
            <person name="Park H.-J."/>
            <person name="Ramirez L."/>
            <person name="Alfaro M."/>
            <person name="Sun H."/>
            <person name="Tritt A."/>
            <person name="Yoshinaga Y."/>
            <person name="Zwiers L.-H."/>
            <person name="Turgeon B.G."/>
            <person name="Goodwin S.B."/>
            <person name="Spatafora J.W."/>
            <person name="Crous P.W."/>
            <person name="Grigoriev I.V."/>
        </authorList>
    </citation>
    <scope>NUCLEOTIDE SEQUENCE</scope>
    <source>
        <strain evidence="2">CBS 394.84</strain>
    </source>
</reference>
<feature type="region of interest" description="Disordered" evidence="1">
    <location>
        <begin position="355"/>
        <end position="377"/>
    </location>
</feature>